<feature type="transmembrane region" description="Helical" evidence="7">
    <location>
        <begin position="231"/>
        <end position="255"/>
    </location>
</feature>
<proteinExistence type="inferred from homology"/>
<comment type="similarity">
    <text evidence="6">Belongs to the major facilitator superfamily. Allantoate permease family.</text>
</comment>
<keyword evidence="2" id="KW-0813">Transport</keyword>
<keyword evidence="3 7" id="KW-0812">Transmembrane</keyword>
<evidence type="ECO:0000256" key="6">
    <source>
        <dbReference type="ARBA" id="ARBA00037968"/>
    </source>
</evidence>
<dbReference type="GO" id="GO:0016020">
    <property type="term" value="C:membrane"/>
    <property type="evidence" value="ECO:0007669"/>
    <property type="project" value="UniProtKB-SubCell"/>
</dbReference>
<dbReference type="OrthoDB" id="6730379at2759"/>
<dbReference type="FunFam" id="1.20.1250.20:FF:000064">
    <property type="entry name" value="MFS allantoate transporter"/>
    <property type="match status" value="1"/>
</dbReference>
<feature type="transmembrane region" description="Helical" evidence="7">
    <location>
        <begin position="110"/>
        <end position="128"/>
    </location>
</feature>
<feature type="transmembrane region" description="Helical" evidence="7">
    <location>
        <begin position="205"/>
        <end position="225"/>
    </location>
</feature>
<gene>
    <name evidence="8" type="ORF">BP6252_03987</name>
</gene>
<evidence type="ECO:0000256" key="5">
    <source>
        <dbReference type="ARBA" id="ARBA00023136"/>
    </source>
</evidence>
<dbReference type="Gene3D" id="1.20.1250.20">
    <property type="entry name" value="MFS general substrate transporter like domains"/>
    <property type="match status" value="2"/>
</dbReference>
<comment type="subcellular location">
    <subcellularLocation>
        <location evidence="1">Membrane</location>
        <topology evidence="1">Multi-pass membrane protein</topology>
    </subcellularLocation>
</comment>
<feature type="transmembrane region" description="Helical" evidence="7">
    <location>
        <begin position="340"/>
        <end position="362"/>
    </location>
</feature>
<feature type="transmembrane region" description="Helical" evidence="7">
    <location>
        <begin position="464"/>
        <end position="483"/>
    </location>
</feature>
<evidence type="ECO:0000313" key="9">
    <source>
        <dbReference type="Proteomes" id="UP000256645"/>
    </source>
</evidence>
<evidence type="ECO:0000256" key="7">
    <source>
        <dbReference type="SAM" id="Phobius"/>
    </source>
</evidence>
<feature type="transmembrane region" description="Helical" evidence="7">
    <location>
        <begin position="73"/>
        <end position="90"/>
    </location>
</feature>
<dbReference type="InterPro" id="IPR036259">
    <property type="entry name" value="MFS_trans_sf"/>
</dbReference>
<evidence type="ECO:0000256" key="4">
    <source>
        <dbReference type="ARBA" id="ARBA00022989"/>
    </source>
</evidence>
<dbReference type="EMBL" id="PDLM01000004">
    <property type="protein sequence ID" value="RDW79349.1"/>
    <property type="molecule type" value="Genomic_DNA"/>
</dbReference>
<keyword evidence="5 7" id="KW-0472">Membrane</keyword>
<feature type="transmembrane region" description="Helical" evidence="7">
    <location>
        <begin position="399"/>
        <end position="417"/>
    </location>
</feature>
<dbReference type="GO" id="GO:0022857">
    <property type="term" value="F:transmembrane transporter activity"/>
    <property type="evidence" value="ECO:0007669"/>
    <property type="project" value="InterPro"/>
</dbReference>
<feature type="transmembrane region" description="Helical" evidence="7">
    <location>
        <begin position="140"/>
        <end position="161"/>
    </location>
</feature>
<keyword evidence="4 7" id="KW-1133">Transmembrane helix</keyword>
<comment type="caution">
    <text evidence="8">The sequence shown here is derived from an EMBL/GenBank/DDBJ whole genome shotgun (WGS) entry which is preliminary data.</text>
</comment>
<dbReference type="Pfam" id="PF07690">
    <property type="entry name" value="MFS_1"/>
    <property type="match status" value="1"/>
</dbReference>
<feature type="transmembrane region" description="Helical" evidence="7">
    <location>
        <begin position="429"/>
        <end position="452"/>
    </location>
</feature>
<dbReference type="InterPro" id="IPR011701">
    <property type="entry name" value="MFS"/>
</dbReference>
<feature type="transmembrane region" description="Helical" evidence="7">
    <location>
        <begin position="173"/>
        <end position="193"/>
    </location>
</feature>
<evidence type="ECO:0000313" key="8">
    <source>
        <dbReference type="EMBL" id="RDW79349.1"/>
    </source>
</evidence>
<evidence type="ECO:0000256" key="1">
    <source>
        <dbReference type="ARBA" id="ARBA00004141"/>
    </source>
</evidence>
<evidence type="ECO:0008006" key="10">
    <source>
        <dbReference type="Google" id="ProtNLM"/>
    </source>
</evidence>
<protein>
    <recommendedName>
        <fullName evidence="10">Major facilitator superfamily (MFS) profile domain-containing protein</fullName>
    </recommendedName>
</protein>
<dbReference type="PANTHER" id="PTHR43791:SF81">
    <property type="entry name" value="TRANSPORTER, PUTATIVE (AFU_ORTHOLOGUE AFUA_7G01190)-RELATED"/>
    <property type="match status" value="1"/>
</dbReference>
<accession>A0A3D8RZ65</accession>
<feature type="transmembrane region" description="Helical" evidence="7">
    <location>
        <begin position="369"/>
        <end position="387"/>
    </location>
</feature>
<dbReference type="PANTHER" id="PTHR43791">
    <property type="entry name" value="PERMEASE-RELATED"/>
    <property type="match status" value="1"/>
</dbReference>
<keyword evidence="9" id="KW-1185">Reference proteome</keyword>
<dbReference type="Proteomes" id="UP000256645">
    <property type="component" value="Unassembled WGS sequence"/>
</dbReference>
<name>A0A3D8RZ65_9HELO</name>
<dbReference type="AlphaFoldDB" id="A0A3D8RZ65"/>
<sequence>MSAIDWEKTSPTTKMEKTSSDIAEGIVKIVQQADDKIILDKAELFLREHNYSHAYILSLLEDKIARKKLIRRIDFILMPLLCFTYLLQFIDKQALSFSASFDLFTYTKVSLGQYSWLASIFYFAYLAAEWPASYLAQKYPTGTVISSFIIIWGSILMLTAACESFAGLAVCRFFLGCFEAVITPAFMMIIGMWYSRKEQPARAGVFFCCNGVAQMIAGLLFYGVGQAKGFPVWRIIFLLCGGVTIFWGVLLLFLLPNNIITAKRFSNEEKAMLIAQGQLNNTGIYNNTIKVAQIKEALGDIQIWLLFFFMLLNEVINGGYSNFATLLLKSIAGGNALKSSALTVPGGAIQALFILSCGFFASRFPDIRTILMGLYVIPTMIGVVLLWKLDRSNTGGLLAGYYIAVSYTASLVLGLQMPATNVAGYTKRVTATAMVFLAYCMGNIIGPHAFIASEAPQYPTGVKVIVSCGAGQIVISAILRYVLVRRNRERDAMHLSPLAADEDILMDLTDFENPRFRYVL</sequence>
<evidence type="ECO:0000256" key="2">
    <source>
        <dbReference type="ARBA" id="ARBA00022448"/>
    </source>
</evidence>
<organism evidence="8 9">
    <name type="scientific">Coleophoma cylindrospora</name>
    <dbReference type="NCBI Taxonomy" id="1849047"/>
    <lineage>
        <taxon>Eukaryota</taxon>
        <taxon>Fungi</taxon>
        <taxon>Dikarya</taxon>
        <taxon>Ascomycota</taxon>
        <taxon>Pezizomycotina</taxon>
        <taxon>Leotiomycetes</taxon>
        <taxon>Helotiales</taxon>
        <taxon>Dermateaceae</taxon>
        <taxon>Coleophoma</taxon>
    </lineage>
</organism>
<dbReference type="SUPFAM" id="SSF103473">
    <property type="entry name" value="MFS general substrate transporter"/>
    <property type="match status" value="1"/>
</dbReference>
<reference evidence="8 9" key="1">
    <citation type="journal article" date="2018" name="IMA Fungus">
        <title>IMA Genome-F 9: Draft genome sequence of Annulohypoxylon stygium, Aspergillus mulundensis, Berkeleyomyces basicola (syn. Thielaviopsis basicola), Ceratocystis smalleyi, two Cercospora beticola strains, Coleophoma cylindrospora, Fusarium fracticaudum, Phialophora cf. hyalina, and Morchella septimelata.</title>
        <authorList>
            <person name="Wingfield B.D."/>
            <person name="Bills G.F."/>
            <person name="Dong Y."/>
            <person name="Huang W."/>
            <person name="Nel W.J."/>
            <person name="Swalarsk-Parry B.S."/>
            <person name="Vaghefi N."/>
            <person name="Wilken P.M."/>
            <person name="An Z."/>
            <person name="de Beer Z.W."/>
            <person name="De Vos L."/>
            <person name="Chen L."/>
            <person name="Duong T.A."/>
            <person name="Gao Y."/>
            <person name="Hammerbacher A."/>
            <person name="Kikkert J.R."/>
            <person name="Li Y."/>
            <person name="Li H."/>
            <person name="Li K."/>
            <person name="Li Q."/>
            <person name="Liu X."/>
            <person name="Ma X."/>
            <person name="Naidoo K."/>
            <person name="Pethybridge S.J."/>
            <person name="Sun J."/>
            <person name="Steenkamp E.T."/>
            <person name="van der Nest M.A."/>
            <person name="van Wyk S."/>
            <person name="Wingfield M.J."/>
            <person name="Xiong C."/>
            <person name="Yue Q."/>
            <person name="Zhang X."/>
        </authorList>
    </citation>
    <scope>NUCLEOTIDE SEQUENCE [LARGE SCALE GENOMIC DNA]</scope>
    <source>
        <strain evidence="8 9">BP6252</strain>
    </source>
</reference>
<evidence type="ECO:0000256" key="3">
    <source>
        <dbReference type="ARBA" id="ARBA00022692"/>
    </source>
</evidence>
<feature type="transmembrane region" description="Helical" evidence="7">
    <location>
        <begin position="303"/>
        <end position="320"/>
    </location>
</feature>